<reference evidence="2 3" key="1">
    <citation type="submission" date="2018-10" db="EMBL/GenBank/DDBJ databases">
        <title>Sequencing the genomes of 1000 actinobacteria strains.</title>
        <authorList>
            <person name="Klenk H.-P."/>
        </authorList>
    </citation>
    <scope>NUCLEOTIDE SEQUENCE [LARGE SCALE GENOMIC DNA]</scope>
    <source>
        <strain evidence="2 3">DSM 17894</strain>
    </source>
</reference>
<evidence type="ECO:0000313" key="2">
    <source>
        <dbReference type="EMBL" id="RKR74839.1"/>
    </source>
</evidence>
<gene>
    <name evidence="2" type="ORF">C8E83_1970</name>
</gene>
<feature type="compositionally biased region" description="Low complexity" evidence="1">
    <location>
        <begin position="37"/>
        <end position="47"/>
    </location>
</feature>
<organism evidence="2 3">
    <name type="scientific">Frondihabitans australicus</name>
    <dbReference type="NCBI Taxonomy" id="386892"/>
    <lineage>
        <taxon>Bacteria</taxon>
        <taxon>Bacillati</taxon>
        <taxon>Actinomycetota</taxon>
        <taxon>Actinomycetes</taxon>
        <taxon>Micrococcales</taxon>
        <taxon>Microbacteriaceae</taxon>
        <taxon>Frondihabitans</taxon>
    </lineage>
</organism>
<evidence type="ECO:0000313" key="3">
    <source>
        <dbReference type="Proteomes" id="UP000280008"/>
    </source>
</evidence>
<feature type="region of interest" description="Disordered" evidence="1">
    <location>
        <begin position="1"/>
        <end position="47"/>
    </location>
</feature>
<feature type="compositionally biased region" description="Acidic residues" evidence="1">
    <location>
        <begin position="25"/>
        <end position="36"/>
    </location>
</feature>
<dbReference type="RefSeq" id="WP_170159905.1">
    <property type="nucleotide sequence ID" value="NZ_RBKS01000001.1"/>
</dbReference>
<feature type="compositionally biased region" description="Basic and acidic residues" evidence="1">
    <location>
        <begin position="14"/>
        <end position="24"/>
    </location>
</feature>
<sequence>MSDTTNNDHDDDNGETHGIDHETPQADEVDPDEGTTDDGTPVDNPAG</sequence>
<comment type="caution">
    <text evidence="2">The sequence shown here is derived from an EMBL/GenBank/DDBJ whole genome shotgun (WGS) entry which is preliminary data.</text>
</comment>
<protein>
    <submittedName>
        <fullName evidence="2">Uncharacterized protein</fullName>
    </submittedName>
</protein>
<keyword evidence="3" id="KW-1185">Reference proteome</keyword>
<dbReference type="EMBL" id="RBKS01000001">
    <property type="protein sequence ID" value="RKR74839.1"/>
    <property type="molecule type" value="Genomic_DNA"/>
</dbReference>
<evidence type="ECO:0000256" key="1">
    <source>
        <dbReference type="SAM" id="MobiDB-lite"/>
    </source>
</evidence>
<name>A0A495IGG4_9MICO</name>
<dbReference type="AlphaFoldDB" id="A0A495IGG4"/>
<dbReference type="Proteomes" id="UP000280008">
    <property type="component" value="Unassembled WGS sequence"/>
</dbReference>
<proteinExistence type="predicted"/>
<accession>A0A495IGG4</accession>